<name>A0A0R1XS24_9LACO</name>
<feature type="domain" description="Regulator of chromosome segregation-like C-terminal" evidence="3">
    <location>
        <begin position="108"/>
        <end position="141"/>
    </location>
</feature>
<dbReference type="STRING" id="1423782.FD32_GL001056"/>
<organism evidence="4 5">
    <name type="scientific">Limosilactobacillus panis DSM 6035</name>
    <dbReference type="NCBI Taxonomy" id="1423782"/>
    <lineage>
        <taxon>Bacteria</taxon>
        <taxon>Bacillati</taxon>
        <taxon>Bacillota</taxon>
        <taxon>Bacilli</taxon>
        <taxon>Lactobacillales</taxon>
        <taxon>Lactobacillaceae</taxon>
        <taxon>Limosilactobacillus</taxon>
    </lineage>
</organism>
<comment type="caution">
    <text evidence="4">The sequence shown here is derived from an EMBL/GenBank/DDBJ whole genome shotgun (WGS) entry which is preliminary data.</text>
</comment>
<reference evidence="4 5" key="1">
    <citation type="journal article" date="2015" name="Genome Announc.">
        <title>Expanding the biotechnology potential of lactobacilli through comparative genomics of 213 strains and associated genera.</title>
        <authorList>
            <person name="Sun Z."/>
            <person name="Harris H.M."/>
            <person name="McCann A."/>
            <person name="Guo C."/>
            <person name="Argimon S."/>
            <person name="Zhang W."/>
            <person name="Yang X."/>
            <person name="Jeffery I.B."/>
            <person name="Cooney J.C."/>
            <person name="Kagawa T.F."/>
            <person name="Liu W."/>
            <person name="Song Y."/>
            <person name="Salvetti E."/>
            <person name="Wrobel A."/>
            <person name="Rasinkangas P."/>
            <person name="Parkhill J."/>
            <person name="Rea M.C."/>
            <person name="O'Sullivan O."/>
            <person name="Ritari J."/>
            <person name="Douillard F.P."/>
            <person name="Paul Ross R."/>
            <person name="Yang R."/>
            <person name="Briner A.E."/>
            <person name="Felis G.E."/>
            <person name="de Vos W.M."/>
            <person name="Barrangou R."/>
            <person name="Klaenhammer T.R."/>
            <person name="Caufield P.W."/>
            <person name="Cui Y."/>
            <person name="Zhang H."/>
            <person name="O'Toole P.W."/>
        </authorList>
    </citation>
    <scope>NUCLEOTIDE SEQUENCE [LARGE SCALE GENOMIC DNA]</scope>
    <source>
        <strain evidence="4 5">DSM 6035</strain>
    </source>
</reference>
<dbReference type="EMBL" id="AZGM01000019">
    <property type="protein sequence ID" value="KRM29846.1"/>
    <property type="molecule type" value="Genomic_DNA"/>
</dbReference>
<proteinExistence type="predicted"/>
<dbReference type="Pfam" id="PF04394">
    <property type="entry name" value="DUF536"/>
    <property type="match status" value="1"/>
</dbReference>
<keyword evidence="5" id="KW-1185">Reference proteome</keyword>
<keyword evidence="1" id="KW-0175">Coiled coil</keyword>
<evidence type="ECO:0000256" key="1">
    <source>
        <dbReference type="SAM" id="Coils"/>
    </source>
</evidence>
<feature type="coiled-coil region" evidence="1">
    <location>
        <begin position="96"/>
        <end position="133"/>
    </location>
</feature>
<evidence type="ECO:0000313" key="4">
    <source>
        <dbReference type="EMBL" id="KRM29846.1"/>
    </source>
</evidence>
<protein>
    <recommendedName>
        <fullName evidence="3">Regulator of chromosome segregation-like C-terminal domain-containing protein</fullName>
    </recommendedName>
</protein>
<evidence type="ECO:0000313" key="5">
    <source>
        <dbReference type="Proteomes" id="UP000051412"/>
    </source>
</evidence>
<feature type="region of interest" description="Disordered" evidence="2">
    <location>
        <begin position="153"/>
        <end position="191"/>
    </location>
</feature>
<dbReference type="PATRIC" id="fig|1423782.4.peg.1106"/>
<sequence>MEVFPMPTRRYTIRELADELHVTKPGIRKLMTDSFRKQYTETEGNRILINSAGARVIRKHFRRYKNDNKSKAETKTKNSSQKQRETVFDTVTNTVISAKQETIDMLKEQLKAKDDQIANMQKLMDQNQQLLLNTQAENKRLLALTHNVKNDNLEDGEYQEQDATLATERTRNKGAQSQDSTEEKKAWWKFW</sequence>
<dbReference type="InterPro" id="IPR007489">
    <property type="entry name" value="RocS-like_C"/>
</dbReference>
<evidence type="ECO:0000259" key="3">
    <source>
        <dbReference type="Pfam" id="PF04394"/>
    </source>
</evidence>
<dbReference type="AlphaFoldDB" id="A0A0R1XS24"/>
<evidence type="ECO:0000256" key="2">
    <source>
        <dbReference type="SAM" id="MobiDB-lite"/>
    </source>
</evidence>
<gene>
    <name evidence="4" type="ORF">FD32_GL001056</name>
</gene>
<feature type="compositionally biased region" description="Basic and acidic residues" evidence="2">
    <location>
        <begin position="181"/>
        <end position="191"/>
    </location>
</feature>
<dbReference type="Proteomes" id="UP000051412">
    <property type="component" value="Unassembled WGS sequence"/>
</dbReference>
<accession>A0A0R1XS24</accession>